<sequence>MFCKCLNIYYLLKILNLNHLENNNPTVLLVTLYIKMHLDI</sequence>
<reference evidence="1" key="1">
    <citation type="submission" date="2014-11" db="EMBL/GenBank/DDBJ databases">
        <authorList>
            <person name="Amaro Gonzalez C."/>
        </authorList>
    </citation>
    <scope>NUCLEOTIDE SEQUENCE</scope>
</reference>
<evidence type="ECO:0000313" key="1">
    <source>
        <dbReference type="EMBL" id="JAH82798.1"/>
    </source>
</evidence>
<organism evidence="1">
    <name type="scientific">Anguilla anguilla</name>
    <name type="common">European freshwater eel</name>
    <name type="synonym">Muraena anguilla</name>
    <dbReference type="NCBI Taxonomy" id="7936"/>
    <lineage>
        <taxon>Eukaryota</taxon>
        <taxon>Metazoa</taxon>
        <taxon>Chordata</taxon>
        <taxon>Craniata</taxon>
        <taxon>Vertebrata</taxon>
        <taxon>Euteleostomi</taxon>
        <taxon>Actinopterygii</taxon>
        <taxon>Neopterygii</taxon>
        <taxon>Teleostei</taxon>
        <taxon>Anguilliformes</taxon>
        <taxon>Anguillidae</taxon>
        <taxon>Anguilla</taxon>
    </lineage>
</organism>
<dbReference type="EMBL" id="GBXM01025779">
    <property type="protein sequence ID" value="JAH82798.1"/>
    <property type="molecule type" value="Transcribed_RNA"/>
</dbReference>
<protein>
    <submittedName>
        <fullName evidence="1">Uncharacterized protein</fullName>
    </submittedName>
</protein>
<reference evidence="1" key="2">
    <citation type="journal article" date="2015" name="Fish Shellfish Immunol.">
        <title>Early steps in the European eel (Anguilla anguilla)-Vibrio vulnificus interaction in the gills: Role of the RtxA13 toxin.</title>
        <authorList>
            <person name="Callol A."/>
            <person name="Pajuelo D."/>
            <person name="Ebbesson L."/>
            <person name="Teles M."/>
            <person name="MacKenzie S."/>
            <person name="Amaro C."/>
        </authorList>
    </citation>
    <scope>NUCLEOTIDE SEQUENCE</scope>
</reference>
<name>A0A0E9W012_ANGAN</name>
<dbReference type="AlphaFoldDB" id="A0A0E9W012"/>
<proteinExistence type="predicted"/>
<accession>A0A0E9W012</accession>